<gene>
    <name evidence="9" type="ORF">CKAN_00815800</name>
</gene>
<feature type="zinc finger region" description="CR-type" evidence="6">
    <location>
        <begin position="256"/>
        <end position="338"/>
    </location>
</feature>
<dbReference type="InterPro" id="IPR001305">
    <property type="entry name" value="HSP_DnaJ_Cys-rich_dom"/>
</dbReference>
<dbReference type="Pfam" id="PF00684">
    <property type="entry name" value="DnaJ_CXXCXGXG"/>
    <property type="match status" value="1"/>
</dbReference>
<dbReference type="InterPro" id="IPR012724">
    <property type="entry name" value="DnaJ"/>
</dbReference>
<dbReference type="InterPro" id="IPR008971">
    <property type="entry name" value="HSP40/DnaJ_pept-bd"/>
</dbReference>
<evidence type="ECO:0000313" key="10">
    <source>
        <dbReference type="Proteomes" id="UP000283530"/>
    </source>
</evidence>
<evidence type="ECO:0000256" key="4">
    <source>
        <dbReference type="ARBA" id="ARBA00022833"/>
    </source>
</evidence>
<evidence type="ECO:0000256" key="3">
    <source>
        <dbReference type="ARBA" id="ARBA00022771"/>
    </source>
</evidence>
<dbReference type="EMBL" id="QPKB01000003">
    <property type="protein sequence ID" value="RWR79580.1"/>
    <property type="molecule type" value="Genomic_DNA"/>
</dbReference>
<dbReference type="GO" id="GO:0042026">
    <property type="term" value="P:protein refolding"/>
    <property type="evidence" value="ECO:0007669"/>
    <property type="project" value="TreeGrafter"/>
</dbReference>
<evidence type="ECO:0000259" key="8">
    <source>
        <dbReference type="PROSITE" id="PS51188"/>
    </source>
</evidence>
<keyword evidence="5" id="KW-0143">Chaperone</keyword>
<dbReference type="GO" id="GO:0005524">
    <property type="term" value="F:ATP binding"/>
    <property type="evidence" value="ECO:0007669"/>
    <property type="project" value="InterPro"/>
</dbReference>
<dbReference type="Gene3D" id="2.60.260.20">
    <property type="entry name" value="Urease metallochaperone UreE, N-terminal domain"/>
    <property type="match status" value="2"/>
</dbReference>
<dbReference type="CDD" id="cd10747">
    <property type="entry name" value="DnaJ_C"/>
    <property type="match status" value="1"/>
</dbReference>
<keyword evidence="4 6" id="KW-0862">Zinc</keyword>
<dbReference type="FunFam" id="2.10.230.10:FF:000002">
    <property type="entry name" value="Molecular chaperone DnaJ"/>
    <property type="match status" value="1"/>
</dbReference>
<sequence>MEGFERVLKSYSSPSLSLYSLVALPRASMATFLQHFPCMNPNLSNSFPSTLPIIFSHSATPTNPNPSNASLSIRTLGFRSRDSIFSHGSIRISNPNFPSFHVRSYRRRSLVRARARARATGPDYYATLNVSRTATLQEIKSSYRNLARKYHPDMNKSPGAEEKFKEISAAYEVLSDNEKRSSYDRFGDAGLQGEYGAGPQGVDPFEVFDAFFGESDGFFGGRGESRGSAFNFKNLHNQDLDIRYDLSLSFEESIFGGQKDIEITRFETCTNCNGSGAKSSACIKSCAECGGRGRVMKTQRTPYGTISKVSSCSKCGGDGKIITDNCQSCRGSGRVQLKRNLKIDIPPGVSDGITMQVQGEGNFDEIRDVGGDLYIFCHVNEKPGIQRDGVNLYSKISIDYTEAILGTVVKVETIDGLRDLQIPPGIQPGETIKLPYMGAPNIKKPSIRGDHHFVVSIKIPKTISDTERSLVEKLASLKSSCTDHSIPPKGTIHDNIDKDEMSSRQSRASLWNSIKNFVRRKQSRAGFATRDRCKERKKERDILVLRMEDEKVVYSHTSVEDKYTRI</sequence>
<dbReference type="Gene3D" id="1.10.287.110">
    <property type="entry name" value="DnaJ domain"/>
    <property type="match status" value="1"/>
</dbReference>
<keyword evidence="3 6" id="KW-0863">Zinc-finger</keyword>
<dbReference type="Pfam" id="PF01556">
    <property type="entry name" value="DnaJ_C"/>
    <property type="match status" value="1"/>
</dbReference>
<dbReference type="SUPFAM" id="SSF49493">
    <property type="entry name" value="HSP40/DnaJ peptide-binding domain"/>
    <property type="match status" value="2"/>
</dbReference>
<accession>A0A3S3NH55</accession>
<dbReference type="GO" id="GO:0031072">
    <property type="term" value="F:heat shock protein binding"/>
    <property type="evidence" value="ECO:0007669"/>
    <property type="project" value="InterPro"/>
</dbReference>
<dbReference type="OrthoDB" id="10256793at2759"/>
<dbReference type="InterPro" id="IPR018253">
    <property type="entry name" value="DnaJ_domain_CS"/>
</dbReference>
<dbReference type="Proteomes" id="UP000283530">
    <property type="component" value="Unassembled WGS sequence"/>
</dbReference>
<keyword evidence="2" id="KW-0677">Repeat</keyword>
<dbReference type="InterPro" id="IPR036410">
    <property type="entry name" value="HSP_DnaJ_Cys-rich_dom_sf"/>
</dbReference>
<dbReference type="Pfam" id="PF00226">
    <property type="entry name" value="DnaJ"/>
    <property type="match status" value="1"/>
</dbReference>
<dbReference type="GO" id="GO:0051082">
    <property type="term" value="F:unfolded protein binding"/>
    <property type="evidence" value="ECO:0007669"/>
    <property type="project" value="InterPro"/>
</dbReference>
<protein>
    <submittedName>
        <fullName evidence="9">Chaperone protein DnaJ</fullName>
    </submittedName>
</protein>
<dbReference type="AlphaFoldDB" id="A0A3S3NH55"/>
<reference evidence="9 10" key="1">
    <citation type="journal article" date="2019" name="Nat. Plants">
        <title>Stout camphor tree genome fills gaps in understanding of flowering plant genome evolution.</title>
        <authorList>
            <person name="Chaw S.M."/>
            <person name="Liu Y.C."/>
            <person name="Wu Y.W."/>
            <person name="Wang H.Y."/>
            <person name="Lin C.I."/>
            <person name="Wu C.S."/>
            <person name="Ke H.M."/>
            <person name="Chang L.Y."/>
            <person name="Hsu C.Y."/>
            <person name="Yang H.T."/>
            <person name="Sudianto E."/>
            <person name="Hsu M.H."/>
            <person name="Wu K.P."/>
            <person name="Wang L.N."/>
            <person name="Leebens-Mack J.H."/>
            <person name="Tsai I.J."/>
        </authorList>
    </citation>
    <scope>NUCLEOTIDE SEQUENCE [LARGE SCALE GENOMIC DNA]</scope>
    <source>
        <strain evidence="10">cv. Chaw 1501</strain>
        <tissue evidence="9">Young leaves</tissue>
    </source>
</reference>
<evidence type="ECO:0000256" key="6">
    <source>
        <dbReference type="PROSITE-ProRule" id="PRU00546"/>
    </source>
</evidence>
<evidence type="ECO:0000259" key="7">
    <source>
        <dbReference type="PROSITE" id="PS50076"/>
    </source>
</evidence>
<dbReference type="GO" id="GO:0009535">
    <property type="term" value="C:chloroplast thylakoid membrane"/>
    <property type="evidence" value="ECO:0007669"/>
    <property type="project" value="TreeGrafter"/>
</dbReference>
<dbReference type="GO" id="GO:0008270">
    <property type="term" value="F:zinc ion binding"/>
    <property type="evidence" value="ECO:0007669"/>
    <property type="project" value="UniProtKB-KW"/>
</dbReference>
<dbReference type="PANTHER" id="PTHR43096:SF26">
    <property type="entry name" value="CR-TYPE DOMAIN-CONTAINING PROTEIN"/>
    <property type="match status" value="1"/>
</dbReference>
<dbReference type="PANTHER" id="PTHR43096">
    <property type="entry name" value="DNAJ HOMOLOG 1, MITOCHONDRIAL-RELATED"/>
    <property type="match status" value="1"/>
</dbReference>
<organism evidence="9 10">
    <name type="scientific">Cinnamomum micranthum f. kanehirae</name>
    <dbReference type="NCBI Taxonomy" id="337451"/>
    <lineage>
        <taxon>Eukaryota</taxon>
        <taxon>Viridiplantae</taxon>
        <taxon>Streptophyta</taxon>
        <taxon>Embryophyta</taxon>
        <taxon>Tracheophyta</taxon>
        <taxon>Spermatophyta</taxon>
        <taxon>Magnoliopsida</taxon>
        <taxon>Magnoliidae</taxon>
        <taxon>Laurales</taxon>
        <taxon>Lauraceae</taxon>
        <taxon>Cinnamomum</taxon>
    </lineage>
</organism>
<dbReference type="Gene3D" id="2.10.230.10">
    <property type="entry name" value="Heat shock protein DnaJ, cysteine-rich domain"/>
    <property type="match status" value="1"/>
</dbReference>
<proteinExistence type="inferred from homology"/>
<dbReference type="PRINTS" id="PR00625">
    <property type="entry name" value="JDOMAIN"/>
</dbReference>
<dbReference type="CDD" id="cd10719">
    <property type="entry name" value="DnaJ_zf"/>
    <property type="match status" value="1"/>
</dbReference>
<evidence type="ECO:0000256" key="1">
    <source>
        <dbReference type="ARBA" id="ARBA00022723"/>
    </source>
</evidence>
<dbReference type="NCBIfam" id="TIGR02349">
    <property type="entry name" value="DnaJ_bact"/>
    <property type="match status" value="1"/>
</dbReference>
<dbReference type="STRING" id="337451.A0A3S3NH55"/>
<dbReference type="PROSITE" id="PS50076">
    <property type="entry name" value="DNAJ_2"/>
    <property type="match status" value="1"/>
</dbReference>
<keyword evidence="10" id="KW-1185">Reference proteome</keyword>
<dbReference type="SUPFAM" id="SSF57938">
    <property type="entry name" value="DnaJ/Hsp40 cysteine-rich domain"/>
    <property type="match status" value="1"/>
</dbReference>
<evidence type="ECO:0000256" key="5">
    <source>
        <dbReference type="ARBA" id="ARBA00023186"/>
    </source>
</evidence>
<dbReference type="FunFam" id="2.60.260.20:FF:000005">
    <property type="entry name" value="Chaperone protein dnaJ 1, mitochondrial"/>
    <property type="match status" value="1"/>
</dbReference>
<feature type="domain" description="CR-type" evidence="8">
    <location>
        <begin position="256"/>
        <end position="338"/>
    </location>
</feature>
<name>A0A3S3NH55_9MAGN</name>
<dbReference type="CDD" id="cd06257">
    <property type="entry name" value="DnaJ"/>
    <property type="match status" value="1"/>
</dbReference>
<comment type="caution">
    <text evidence="9">The sequence shown here is derived from an EMBL/GenBank/DDBJ whole genome shotgun (WGS) entry which is preliminary data.</text>
</comment>
<dbReference type="InterPro" id="IPR001623">
    <property type="entry name" value="DnaJ_domain"/>
</dbReference>
<dbReference type="PROSITE" id="PS51188">
    <property type="entry name" value="ZF_CR"/>
    <property type="match status" value="1"/>
</dbReference>
<dbReference type="PROSITE" id="PS00636">
    <property type="entry name" value="DNAJ_1"/>
    <property type="match status" value="1"/>
</dbReference>
<dbReference type="GO" id="GO:0009408">
    <property type="term" value="P:response to heat"/>
    <property type="evidence" value="ECO:0007669"/>
    <property type="project" value="InterPro"/>
</dbReference>
<keyword evidence="1 6" id="KW-0479">Metal-binding</keyword>
<dbReference type="SMART" id="SM00271">
    <property type="entry name" value="DnaJ"/>
    <property type="match status" value="1"/>
</dbReference>
<dbReference type="InterPro" id="IPR036869">
    <property type="entry name" value="J_dom_sf"/>
</dbReference>
<evidence type="ECO:0000313" key="9">
    <source>
        <dbReference type="EMBL" id="RWR79580.1"/>
    </source>
</evidence>
<evidence type="ECO:0000256" key="2">
    <source>
        <dbReference type="ARBA" id="ARBA00022737"/>
    </source>
</evidence>
<dbReference type="HAMAP" id="MF_01152">
    <property type="entry name" value="DnaJ"/>
    <property type="match status" value="1"/>
</dbReference>
<dbReference type="SUPFAM" id="SSF46565">
    <property type="entry name" value="Chaperone J-domain"/>
    <property type="match status" value="1"/>
</dbReference>
<feature type="domain" description="J" evidence="7">
    <location>
        <begin position="123"/>
        <end position="187"/>
    </location>
</feature>
<dbReference type="InterPro" id="IPR002939">
    <property type="entry name" value="DnaJ_C"/>
</dbReference>